<organism evidence="7 8">
    <name type="scientific">Pseudolycoriella hygida</name>
    <dbReference type="NCBI Taxonomy" id="35572"/>
    <lineage>
        <taxon>Eukaryota</taxon>
        <taxon>Metazoa</taxon>
        <taxon>Ecdysozoa</taxon>
        <taxon>Arthropoda</taxon>
        <taxon>Hexapoda</taxon>
        <taxon>Insecta</taxon>
        <taxon>Pterygota</taxon>
        <taxon>Neoptera</taxon>
        <taxon>Endopterygota</taxon>
        <taxon>Diptera</taxon>
        <taxon>Nematocera</taxon>
        <taxon>Sciaroidea</taxon>
        <taxon>Sciaridae</taxon>
        <taxon>Pseudolycoriella</taxon>
    </lineage>
</organism>
<feature type="DNA-binding region" description="DM" evidence="5">
    <location>
        <begin position="29"/>
        <end position="76"/>
    </location>
</feature>
<dbReference type="FunFam" id="4.10.1040.10:FF:000001">
    <property type="entry name" value="doublesex- and mab-3-related transcription factor 1"/>
    <property type="match status" value="1"/>
</dbReference>
<dbReference type="EMBL" id="WJQU01000003">
    <property type="protein sequence ID" value="KAJ6639660.1"/>
    <property type="molecule type" value="Genomic_DNA"/>
</dbReference>
<feature type="domain" description="DM" evidence="6">
    <location>
        <begin position="29"/>
        <end position="76"/>
    </location>
</feature>
<dbReference type="GO" id="GO:0007548">
    <property type="term" value="P:sex differentiation"/>
    <property type="evidence" value="ECO:0007669"/>
    <property type="project" value="TreeGrafter"/>
</dbReference>
<dbReference type="Gene3D" id="4.10.1040.10">
    <property type="entry name" value="DM DNA-binding domain"/>
    <property type="match status" value="1"/>
</dbReference>
<dbReference type="PANTHER" id="PTHR12322:SF53">
    <property type="entry name" value="DOUBLESEX-MAB RELATED 11E"/>
    <property type="match status" value="1"/>
</dbReference>
<keyword evidence="2 5" id="KW-0862">Zinc</keyword>
<dbReference type="InterPro" id="IPR001275">
    <property type="entry name" value="DM_DNA-bd"/>
</dbReference>
<evidence type="ECO:0000256" key="4">
    <source>
        <dbReference type="ARBA" id="ARBA00023242"/>
    </source>
</evidence>
<evidence type="ECO:0000256" key="2">
    <source>
        <dbReference type="ARBA" id="ARBA00022833"/>
    </source>
</evidence>
<evidence type="ECO:0000256" key="5">
    <source>
        <dbReference type="PROSITE-ProRule" id="PRU00070"/>
    </source>
</evidence>
<dbReference type="SUPFAM" id="SSF82927">
    <property type="entry name" value="Cysteine-rich DNA binding domain, (DM domain)"/>
    <property type="match status" value="1"/>
</dbReference>
<dbReference type="InterPro" id="IPR036407">
    <property type="entry name" value="DM_DNA-bd_sf"/>
</dbReference>
<dbReference type="InterPro" id="IPR026607">
    <property type="entry name" value="DMRT"/>
</dbReference>
<dbReference type="SMART" id="SM00301">
    <property type="entry name" value="DM"/>
    <property type="match status" value="1"/>
</dbReference>
<dbReference type="Proteomes" id="UP001151699">
    <property type="component" value="Chromosome X"/>
</dbReference>
<dbReference type="GO" id="GO:0046872">
    <property type="term" value="F:metal ion binding"/>
    <property type="evidence" value="ECO:0007669"/>
    <property type="project" value="UniProtKB-KW"/>
</dbReference>
<keyword evidence="1 5" id="KW-0479">Metal-binding</keyword>
<protein>
    <submittedName>
        <fullName evidence="7">Doublesex- and mab-3-related transcription factor 2</fullName>
    </submittedName>
</protein>
<dbReference type="PANTHER" id="PTHR12322">
    <property type="entry name" value="DOUBLESEX AND MAB-3 RELATED TRANSCRIPTION FACTOR DMRT"/>
    <property type="match status" value="1"/>
</dbReference>
<evidence type="ECO:0000313" key="8">
    <source>
        <dbReference type="Proteomes" id="UP001151699"/>
    </source>
</evidence>
<keyword evidence="3 5" id="KW-0238">DNA-binding</keyword>
<evidence type="ECO:0000256" key="1">
    <source>
        <dbReference type="ARBA" id="ARBA00022723"/>
    </source>
</evidence>
<evidence type="ECO:0000313" key="7">
    <source>
        <dbReference type="EMBL" id="KAJ6639660.1"/>
    </source>
</evidence>
<accession>A0A9Q0RZ99</accession>
<comment type="caution">
    <text evidence="7">The sequence shown here is derived from an EMBL/GenBank/DDBJ whole genome shotgun (WGS) entry which is preliminary data.</text>
</comment>
<dbReference type="GO" id="GO:0005634">
    <property type="term" value="C:nucleus"/>
    <property type="evidence" value="ECO:0007669"/>
    <property type="project" value="UniProtKB-SubCell"/>
</dbReference>
<evidence type="ECO:0000259" key="6">
    <source>
        <dbReference type="PROSITE" id="PS50809"/>
    </source>
</evidence>
<keyword evidence="4 5" id="KW-0539">Nucleus</keyword>
<dbReference type="GO" id="GO:0000981">
    <property type="term" value="F:DNA-binding transcription factor activity, RNA polymerase II-specific"/>
    <property type="evidence" value="ECO:0007669"/>
    <property type="project" value="TreeGrafter"/>
</dbReference>
<dbReference type="PROSITE" id="PS50809">
    <property type="entry name" value="DM_2"/>
    <property type="match status" value="1"/>
</dbReference>
<dbReference type="GO" id="GO:0000978">
    <property type="term" value="F:RNA polymerase II cis-regulatory region sequence-specific DNA binding"/>
    <property type="evidence" value="ECO:0007669"/>
    <property type="project" value="TreeGrafter"/>
</dbReference>
<proteinExistence type="predicted"/>
<gene>
    <name evidence="7" type="primary">DMRT2</name>
    <name evidence="7" type="ORF">Bhyg_12407</name>
</gene>
<dbReference type="PROSITE" id="PS40000">
    <property type="entry name" value="DM_1"/>
    <property type="match status" value="1"/>
</dbReference>
<dbReference type="AlphaFoldDB" id="A0A9Q0RZ99"/>
<keyword evidence="8" id="KW-1185">Reference proteome</keyword>
<reference evidence="7" key="1">
    <citation type="submission" date="2022-07" db="EMBL/GenBank/DDBJ databases">
        <authorList>
            <person name="Trinca V."/>
            <person name="Uliana J.V.C."/>
            <person name="Torres T.T."/>
            <person name="Ward R.J."/>
            <person name="Monesi N."/>
        </authorList>
    </citation>
    <scope>NUCLEOTIDE SEQUENCE</scope>
    <source>
        <strain evidence="7">HSMRA1968</strain>
        <tissue evidence="7">Whole embryos</tissue>
    </source>
</reference>
<dbReference type="Pfam" id="PF00751">
    <property type="entry name" value="DM"/>
    <property type="match status" value="1"/>
</dbReference>
<sequence>MTDQPIHKTDEISSTECNKSKRLLRTPKCARCRNHGVISCLKGHKKLCRWKECVCPNCQLVVERQRVMAAQVALRRQQSSEEIDPTNIASKTETLEALLAQKRVYQKHLRNLQQTSLARDILKGYKPYPMYVSPLSERLRKRKAFADRELDTSASCILASAVPIPPYGISYDQLTREQAPYMAAIYDHNQHYARSKLPPQHYHHFYDGNVKEKMLPKIRLVDESKLKDATYDLCNSEYKMTNAKPKISFSIDSIIGIH</sequence>
<dbReference type="OrthoDB" id="6162476at2759"/>
<name>A0A9Q0RZ99_9DIPT</name>
<evidence type="ECO:0000256" key="3">
    <source>
        <dbReference type="ARBA" id="ARBA00023125"/>
    </source>
</evidence>
<comment type="subcellular location">
    <subcellularLocation>
        <location evidence="5">Nucleus</location>
    </subcellularLocation>
</comment>